<dbReference type="CDD" id="cd02791">
    <property type="entry name" value="MopB_CT_Nitrate-R-NapA-like"/>
    <property type="match status" value="1"/>
</dbReference>
<dbReference type="AlphaFoldDB" id="A0A443I3H2"/>
<keyword evidence="9" id="KW-0411">Iron-sulfur</keyword>
<dbReference type="SMART" id="SM00926">
    <property type="entry name" value="Molybdop_Fe4S4"/>
    <property type="match status" value="1"/>
</dbReference>
<comment type="cofactor">
    <cofactor evidence="1">
        <name>Mo-bis(molybdopterin guanine dinucleotide)</name>
        <dbReference type="ChEBI" id="CHEBI:60539"/>
    </cofactor>
</comment>
<evidence type="ECO:0000256" key="9">
    <source>
        <dbReference type="ARBA" id="ARBA00023014"/>
    </source>
</evidence>
<dbReference type="PROSITE" id="PS51669">
    <property type="entry name" value="4FE4S_MOW_BIS_MGD"/>
    <property type="match status" value="1"/>
</dbReference>
<dbReference type="CDD" id="cd02754">
    <property type="entry name" value="MopB_Nitrate-R-NapA-like"/>
    <property type="match status" value="1"/>
</dbReference>
<dbReference type="InterPro" id="IPR050123">
    <property type="entry name" value="Prok_molybdopt-oxidoreductase"/>
</dbReference>
<evidence type="ECO:0000259" key="11">
    <source>
        <dbReference type="PROSITE" id="PS51669"/>
    </source>
</evidence>
<feature type="domain" description="4Fe-4S Mo/W bis-MGD-type" evidence="11">
    <location>
        <begin position="38"/>
        <end position="94"/>
    </location>
</feature>
<dbReference type="SUPFAM" id="SSF50692">
    <property type="entry name" value="ADC-like"/>
    <property type="match status" value="1"/>
</dbReference>
<dbReference type="Pfam" id="PF04879">
    <property type="entry name" value="Molybdop_Fe4S4"/>
    <property type="match status" value="1"/>
</dbReference>
<dbReference type="InterPro" id="IPR006963">
    <property type="entry name" value="Mopterin_OxRdtase_4Fe-4S_dom"/>
</dbReference>
<evidence type="ECO:0000256" key="4">
    <source>
        <dbReference type="ARBA" id="ARBA00022485"/>
    </source>
</evidence>
<dbReference type="VEuPathDB" id="FungiDB:C8Q69DRAFT_399209"/>
<gene>
    <name evidence="12" type="ORF">C8Q69DRAFT_399209</name>
</gene>
<comment type="caution">
    <text evidence="12">The sequence shown here is derived from an EMBL/GenBank/DDBJ whole genome shotgun (WGS) entry which is preliminary data.</text>
</comment>
<evidence type="ECO:0000256" key="5">
    <source>
        <dbReference type="ARBA" id="ARBA00022505"/>
    </source>
</evidence>
<dbReference type="Gene3D" id="3.40.50.740">
    <property type="match status" value="1"/>
</dbReference>
<keyword evidence="8" id="KW-0408">Iron</keyword>
<dbReference type="GO" id="GO:0042128">
    <property type="term" value="P:nitrate assimilation"/>
    <property type="evidence" value="ECO:0007669"/>
    <property type="project" value="UniProtKB-KW"/>
</dbReference>
<keyword evidence="4" id="KW-0004">4Fe-4S</keyword>
<dbReference type="GO" id="GO:0046872">
    <property type="term" value="F:metal ion binding"/>
    <property type="evidence" value="ECO:0007669"/>
    <property type="project" value="UniProtKB-KW"/>
</dbReference>
<dbReference type="GO" id="GO:0051539">
    <property type="term" value="F:4 iron, 4 sulfur cluster binding"/>
    <property type="evidence" value="ECO:0007669"/>
    <property type="project" value="UniProtKB-KW"/>
</dbReference>
<evidence type="ECO:0000256" key="1">
    <source>
        <dbReference type="ARBA" id="ARBA00001942"/>
    </source>
</evidence>
<evidence type="ECO:0000256" key="8">
    <source>
        <dbReference type="ARBA" id="ARBA00023004"/>
    </source>
</evidence>
<sequence length="994" mass="111604">MVPYYQSRNSIEDIWGSRQPYKHQWPQREDAYLLDEPDKWVQSACVLCSNGCGLDIGVKDGKVVGVRGRVVDRVNKGRLGPKGLNGWTAINHPDRLTHPLIRKNGKLVKTSWDEAMSLIVEKAKDIRRRLTSHGIAFYTSGQLFLEEYYALAMIGKAGLNALHIAADCVYRDGNTRLCTATAAASMRESFGSDGQPGSYADVDYTDCLFIVGHNVSATQTVLWARILDRLDGPNPPKLIVVDPRRSETAKRATVHLAPKIGTNVALLNGIEHLMYKNGWIDDDWVTKHTVGSQELKETVEKYTPEFVEQITGVPKGKLEEAAQIIGTTKTMLSTALQGVYQSNQATAAACQINNINLLRGLIGRPGSGILQMNGQPTAQNNREAGCDGEFPGFRNFQNPNHIKEIADVWNIDPLRVPHWAEPTHIENMLTYIDEGSIEMFWVSGTNPLVSLPNLTMARKCLTKPDLFVICQDIYLTETAQIADVVLPAAQWGEKTGCFTNADRTVHLSHKAVNPPGEARADLDIFLDFGRRMDFKDKDGNDLLPFSTPEEVFCAWKKLSKGRPCDYSGLSYEKLTGGSGIQWPCNDTYPYGKERLFDDAVFFTDIDYCESFGHDLETGAPLSKEDYQSINPGGRAILKSANYFPDPEEPNENYPIRLSTGRNVYHFHTRTKTGRSKPLQEACPEPTIRISKDDAVKFNVQDGDEVVVRSRRGAVEMRASVGDIAPGQAFIPFHFGYFDSTDGKSRAANELTIERWDPISKQPTFKSGAVRIEKIEPGQVKIHAREQHSASVRKVQTEKPTVQLVKHKVERTRRLELWLGTIFEAIQILKEICSQLIPTLIHDMEIPGGMKVMERIAESIQERLAPVIDTYKEQKVFGESVSRRVRDNLFPALDRNSDHEPYEALTALQAFYMYLCHIDGHLVALHPASQAMWDENFFEAVKFSQQQITRMKSWTTQQMKTKSPQRLLVPMDPIDETVGSVFEEDARKLADSLRA</sequence>
<dbReference type="EMBL" id="RCNU01000002">
    <property type="protein sequence ID" value="RWQ98620.1"/>
    <property type="molecule type" value="Genomic_DNA"/>
</dbReference>
<organism evidence="12 13">
    <name type="scientific">Byssochlamys spectabilis</name>
    <name type="common">Paecilomyces variotii</name>
    <dbReference type="NCBI Taxonomy" id="264951"/>
    <lineage>
        <taxon>Eukaryota</taxon>
        <taxon>Fungi</taxon>
        <taxon>Dikarya</taxon>
        <taxon>Ascomycota</taxon>
        <taxon>Pezizomycotina</taxon>
        <taxon>Eurotiomycetes</taxon>
        <taxon>Eurotiomycetidae</taxon>
        <taxon>Eurotiales</taxon>
        <taxon>Thermoascaceae</taxon>
        <taxon>Paecilomyces</taxon>
    </lineage>
</organism>
<dbReference type="Gene3D" id="2.40.40.20">
    <property type="match status" value="1"/>
</dbReference>
<protein>
    <submittedName>
        <fullName evidence="12">Putative periplasmic nitrate reductase</fullName>
    </submittedName>
</protein>
<dbReference type="InterPro" id="IPR006656">
    <property type="entry name" value="Mopterin_OxRdtase"/>
</dbReference>
<dbReference type="Proteomes" id="UP000283841">
    <property type="component" value="Unassembled WGS sequence"/>
</dbReference>
<accession>A0A443I3H2</accession>
<reference evidence="12 13" key="1">
    <citation type="journal article" date="2018" name="Front. Microbiol.">
        <title>Genomic and genetic insights into a cosmopolitan fungus, Paecilomyces variotii (Eurotiales).</title>
        <authorList>
            <person name="Urquhart A.S."/>
            <person name="Mondo S.J."/>
            <person name="Makela M.R."/>
            <person name="Hane J.K."/>
            <person name="Wiebenga A."/>
            <person name="He G."/>
            <person name="Mihaltcheva S."/>
            <person name="Pangilinan J."/>
            <person name="Lipzen A."/>
            <person name="Barry K."/>
            <person name="de Vries R.P."/>
            <person name="Grigoriev I.V."/>
            <person name="Idnurm A."/>
        </authorList>
    </citation>
    <scope>NUCLEOTIDE SEQUENCE [LARGE SCALE GENOMIC DNA]</scope>
    <source>
        <strain evidence="12 13">CBS 101075</strain>
    </source>
</reference>
<keyword evidence="7" id="KW-0560">Oxidoreductase</keyword>
<dbReference type="GeneID" id="39597115"/>
<evidence type="ECO:0000313" key="13">
    <source>
        <dbReference type="Proteomes" id="UP000283841"/>
    </source>
</evidence>
<comment type="cofactor">
    <cofactor evidence="2">
        <name>[4Fe-4S] cluster</name>
        <dbReference type="ChEBI" id="CHEBI:49883"/>
    </cofactor>
</comment>
<evidence type="ECO:0000256" key="3">
    <source>
        <dbReference type="ARBA" id="ARBA00008747"/>
    </source>
</evidence>
<keyword evidence="5" id="KW-0500">Molybdenum</keyword>
<comment type="similarity">
    <text evidence="3">Belongs to the prokaryotic molybdopterin-containing oxidoreductase family. NasA/NapA/NarB subfamily.</text>
</comment>
<dbReference type="PANTHER" id="PTHR43105:SF10">
    <property type="entry name" value="NADH-QUINONE OXIDOREDUCTASE SUBUNIT G"/>
    <property type="match status" value="1"/>
</dbReference>
<keyword evidence="10" id="KW-0534">Nitrate assimilation</keyword>
<dbReference type="InterPro" id="IPR009010">
    <property type="entry name" value="Asp_de-COase-like_dom_sf"/>
</dbReference>
<name>A0A443I3H2_BYSSP</name>
<keyword evidence="13" id="KW-1185">Reference proteome</keyword>
<proteinExistence type="inferred from homology"/>
<dbReference type="InterPro" id="IPR006657">
    <property type="entry name" value="MoPterin_dinucl-bd_dom"/>
</dbReference>
<dbReference type="PANTHER" id="PTHR43105">
    <property type="entry name" value="RESPIRATORY NITRATE REDUCTASE"/>
    <property type="match status" value="1"/>
</dbReference>
<evidence type="ECO:0000256" key="7">
    <source>
        <dbReference type="ARBA" id="ARBA00023002"/>
    </source>
</evidence>
<evidence type="ECO:0000256" key="10">
    <source>
        <dbReference type="ARBA" id="ARBA00023063"/>
    </source>
</evidence>
<evidence type="ECO:0000313" key="12">
    <source>
        <dbReference type="EMBL" id="RWQ98620.1"/>
    </source>
</evidence>
<dbReference type="STRING" id="264951.A0A443I3H2"/>
<dbReference type="Pfam" id="PF01568">
    <property type="entry name" value="Molydop_binding"/>
    <property type="match status" value="1"/>
</dbReference>
<keyword evidence="6" id="KW-0479">Metal-binding</keyword>
<dbReference type="Gene3D" id="2.20.25.90">
    <property type="entry name" value="ADC-like domains"/>
    <property type="match status" value="1"/>
</dbReference>
<dbReference type="SUPFAM" id="SSF53706">
    <property type="entry name" value="Formate dehydrogenase/DMSO reductase, domains 1-3"/>
    <property type="match status" value="1"/>
</dbReference>
<dbReference type="Gene3D" id="3.40.228.10">
    <property type="entry name" value="Dimethylsulfoxide Reductase, domain 2"/>
    <property type="match status" value="1"/>
</dbReference>
<dbReference type="InterPro" id="IPR041957">
    <property type="entry name" value="CT_Nitrate-R-NapA-like"/>
</dbReference>
<dbReference type="GO" id="GO:0016491">
    <property type="term" value="F:oxidoreductase activity"/>
    <property type="evidence" value="ECO:0007669"/>
    <property type="project" value="UniProtKB-KW"/>
</dbReference>
<dbReference type="RefSeq" id="XP_028488265.1">
    <property type="nucleotide sequence ID" value="XM_028627838.1"/>
</dbReference>
<dbReference type="GO" id="GO:0043546">
    <property type="term" value="F:molybdopterin cofactor binding"/>
    <property type="evidence" value="ECO:0007669"/>
    <property type="project" value="InterPro"/>
</dbReference>
<evidence type="ECO:0000256" key="2">
    <source>
        <dbReference type="ARBA" id="ARBA00001966"/>
    </source>
</evidence>
<dbReference type="Pfam" id="PF00384">
    <property type="entry name" value="Molybdopterin"/>
    <property type="match status" value="1"/>
</dbReference>
<evidence type="ECO:0000256" key="6">
    <source>
        <dbReference type="ARBA" id="ARBA00022723"/>
    </source>
</evidence>